<gene>
    <name evidence="3" type="ORF">RchiOBHm_Chr4g0435361</name>
</gene>
<feature type="compositionally biased region" description="Acidic residues" evidence="1">
    <location>
        <begin position="188"/>
        <end position="206"/>
    </location>
</feature>
<evidence type="ECO:0000313" key="3">
    <source>
        <dbReference type="EMBL" id="PRQ40379.1"/>
    </source>
</evidence>
<feature type="region of interest" description="Disordered" evidence="1">
    <location>
        <begin position="184"/>
        <end position="219"/>
    </location>
</feature>
<reference evidence="3 4" key="1">
    <citation type="journal article" date="2018" name="Nat. Genet.">
        <title>The Rosa genome provides new insights in the design of modern roses.</title>
        <authorList>
            <person name="Bendahmane M."/>
        </authorList>
    </citation>
    <scope>NUCLEOTIDE SEQUENCE [LARGE SCALE GENOMIC DNA]</scope>
    <source>
        <strain evidence="4">cv. Old Blush</strain>
    </source>
</reference>
<name>A0A2P6R1X7_ROSCH</name>
<sequence>MEDPLQVSLRSQYLWVRVRGLSSVYLEDTRVVKTGRVIGQAIGQFIHAKRGVGALGVSLRIRVGIDVGVSLKKWVIFQPVGWPESKRFDLEYERLPHFCFFCGLMSHTGRSCPRRVAGELTEPAYDALLNAERKEEWLLAQQRPSLYESTSTGEGCRFGLIPRRRTGWIMEAPEMLVIGLTRTREERDENEMGNEGAEGEEMEVESPDGGKPMVEVREG</sequence>
<accession>A0A2P6R1X7</accession>
<dbReference type="Gramene" id="PRQ40379">
    <property type="protein sequence ID" value="PRQ40379"/>
    <property type="gene ID" value="RchiOBHm_Chr4g0435361"/>
</dbReference>
<protein>
    <submittedName>
        <fullName evidence="3">Putative transcription factor interactor and regulator CCHC(Zn) family</fullName>
    </submittedName>
</protein>
<dbReference type="AlphaFoldDB" id="A0A2P6R1X7"/>
<dbReference type="InterPro" id="IPR025836">
    <property type="entry name" value="Zn_knuckle_CX2CX4HX4C"/>
</dbReference>
<feature type="domain" description="Zinc knuckle CX2CX4HX4C" evidence="2">
    <location>
        <begin position="91"/>
        <end position="113"/>
    </location>
</feature>
<dbReference type="EMBL" id="PDCK01000042">
    <property type="protein sequence ID" value="PRQ40379.1"/>
    <property type="molecule type" value="Genomic_DNA"/>
</dbReference>
<evidence type="ECO:0000259" key="2">
    <source>
        <dbReference type="Pfam" id="PF14392"/>
    </source>
</evidence>
<dbReference type="Pfam" id="PF14392">
    <property type="entry name" value="zf-CCHC_4"/>
    <property type="match status" value="1"/>
</dbReference>
<keyword evidence="4" id="KW-1185">Reference proteome</keyword>
<evidence type="ECO:0000313" key="4">
    <source>
        <dbReference type="Proteomes" id="UP000238479"/>
    </source>
</evidence>
<proteinExistence type="predicted"/>
<organism evidence="3 4">
    <name type="scientific">Rosa chinensis</name>
    <name type="common">China rose</name>
    <dbReference type="NCBI Taxonomy" id="74649"/>
    <lineage>
        <taxon>Eukaryota</taxon>
        <taxon>Viridiplantae</taxon>
        <taxon>Streptophyta</taxon>
        <taxon>Embryophyta</taxon>
        <taxon>Tracheophyta</taxon>
        <taxon>Spermatophyta</taxon>
        <taxon>Magnoliopsida</taxon>
        <taxon>eudicotyledons</taxon>
        <taxon>Gunneridae</taxon>
        <taxon>Pentapetalae</taxon>
        <taxon>rosids</taxon>
        <taxon>fabids</taxon>
        <taxon>Rosales</taxon>
        <taxon>Rosaceae</taxon>
        <taxon>Rosoideae</taxon>
        <taxon>Rosoideae incertae sedis</taxon>
        <taxon>Rosa</taxon>
    </lineage>
</organism>
<dbReference type="STRING" id="74649.A0A2P6R1X7"/>
<dbReference type="Proteomes" id="UP000238479">
    <property type="component" value="Chromosome 4"/>
</dbReference>
<comment type="caution">
    <text evidence="3">The sequence shown here is derived from an EMBL/GenBank/DDBJ whole genome shotgun (WGS) entry which is preliminary data.</text>
</comment>
<evidence type="ECO:0000256" key="1">
    <source>
        <dbReference type="SAM" id="MobiDB-lite"/>
    </source>
</evidence>